<dbReference type="AlphaFoldDB" id="A0A645GAL3"/>
<gene>
    <name evidence="2" type="ORF">SDC9_171350</name>
</gene>
<name>A0A645GAL3_9ZZZZ</name>
<evidence type="ECO:0000256" key="1">
    <source>
        <dbReference type="SAM" id="MobiDB-lite"/>
    </source>
</evidence>
<organism evidence="2">
    <name type="scientific">bioreactor metagenome</name>
    <dbReference type="NCBI Taxonomy" id="1076179"/>
    <lineage>
        <taxon>unclassified sequences</taxon>
        <taxon>metagenomes</taxon>
        <taxon>ecological metagenomes</taxon>
    </lineage>
</organism>
<reference evidence="2" key="1">
    <citation type="submission" date="2019-08" db="EMBL/GenBank/DDBJ databases">
        <authorList>
            <person name="Kucharzyk K."/>
            <person name="Murdoch R.W."/>
            <person name="Higgins S."/>
            <person name="Loffler F."/>
        </authorList>
    </citation>
    <scope>NUCLEOTIDE SEQUENCE</scope>
</reference>
<comment type="caution">
    <text evidence="2">The sequence shown here is derived from an EMBL/GenBank/DDBJ whole genome shotgun (WGS) entry which is preliminary data.</text>
</comment>
<proteinExistence type="predicted"/>
<accession>A0A645GAL3</accession>
<sequence length="97" mass="9767">MADQDGLFPQPVDHGLQVVHVIGDRVPVDLFPTFAATVAAQGEGVAGVAGLGQKGHEGIGPHPAAGKGTVHEQQGRLAGFAAGLAGEDLEACDDLSF</sequence>
<dbReference type="EMBL" id="VSSQ01072610">
    <property type="protein sequence ID" value="MPN23957.1"/>
    <property type="molecule type" value="Genomic_DNA"/>
</dbReference>
<feature type="region of interest" description="Disordered" evidence="1">
    <location>
        <begin position="52"/>
        <end position="72"/>
    </location>
</feature>
<evidence type="ECO:0000313" key="2">
    <source>
        <dbReference type="EMBL" id="MPN23957.1"/>
    </source>
</evidence>
<protein>
    <submittedName>
        <fullName evidence="2">Uncharacterized protein</fullName>
    </submittedName>
</protein>